<sequence>MRQHLALRRILLQRLFRLQQTTRPFTSNTALTPRSSTTRPQLPFLTIPVSANRPRGARYFTTEKKRWLRWEGSLFLRYNISIWGGAACVFAIVFLLNQEALEKDFPTPHEWSIRTRMWIRGARSAAVNPHLRNVDWAEVIISCREALRLLEDVEGDGKGIRELLDEPLTIEGLGAAGKDVSAKSEEWRRGYYEVLMLMAQGQEQMDGWVKDRTNNSVFPPEMVIGPSNPHPKPIPHGVDKAPKEEDCEVAFEPAENTYLRILTTKGFTNRQKMDAALVYASFLDFKSMPDAAEKMYQWALALATETASASLVDGRTYTINDKTAPPSENVLTVLTSIATHKARSGDVSAALPIFISVLRARRALPTTPLPGQERPQEVPTSLWQRVWNAAAAPKYPPTPDDGSRPPWRHSKELCEEASLNLYIGEILFSTKDAKANREEGLAWMRDAVDLAGEQLRKVGTVGGDREARQTCRECLGVGLENWSAMVAKLAKEEEAKKNAAPTKSTFGFWSEAKTVDGRWAAEQDVVKERIRRTRELLVNVEPPAAGLASLLKA</sequence>
<dbReference type="AlphaFoldDB" id="A0AAD9YLD9"/>
<name>A0AAD9YLD9_COLKA</name>
<keyword evidence="1" id="KW-1133">Transmembrane helix</keyword>
<reference evidence="2" key="1">
    <citation type="submission" date="2023-02" db="EMBL/GenBank/DDBJ databases">
        <title>Colletotrichum kahawae CIFC_Que2 genome sequencing and assembly.</title>
        <authorList>
            <person name="Baroncelli R."/>
        </authorList>
    </citation>
    <scope>NUCLEOTIDE SEQUENCE</scope>
    <source>
        <strain evidence="2">CIFC_Que2</strain>
    </source>
</reference>
<organism evidence="2 3">
    <name type="scientific">Colletotrichum kahawae</name>
    <name type="common">Coffee berry disease fungus</name>
    <dbReference type="NCBI Taxonomy" id="34407"/>
    <lineage>
        <taxon>Eukaryota</taxon>
        <taxon>Fungi</taxon>
        <taxon>Dikarya</taxon>
        <taxon>Ascomycota</taxon>
        <taxon>Pezizomycotina</taxon>
        <taxon>Sordariomycetes</taxon>
        <taxon>Hypocreomycetidae</taxon>
        <taxon>Glomerellales</taxon>
        <taxon>Glomerellaceae</taxon>
        <taxon>Colletotrichum</taxon>
        <taxon>Colletotrichum gloeosporioides species complex</taxon>
    </lineage>
</organism>
<evidence type="ECO:0000256" key="1">
    <source>
        <dbReference type="SAM" id="Phobius"/>
    </source>
</evidence>
<accession>A0AAD9YLD9</accession>
<proteinExistence type="predicted"/>
<keyword evidence="1" id="KW-0812">Transmembrane</keyword>
<feature type="transmembrane region" description="Helical" evidence="1">
    <location>
        <begin position="74"/>
        <end position="96"/>
    </location>
</feature>
<evidence type="ECO:0000313" key="2">
    <source>
        <dbReference type="EMBL" id="KAK2768038.1"/>
    </source>
</evidence>
<dbReference type="EMBL" id="VYYT01000113">
    <property type="protein sequence ID" value="KAK2768038.1"/>
    <property type="molecule type" value="Genomic_DNA"/>
</dbReference>
<gene>
    <name evidence="2" type="ORF">CKAH01_04606</name>
</gene>
<evidence type="ECO:0000313" key="3">
    <source>
        <dbReference type="Proteomes" id="UP001281614"/>
    </source>
</evidence>
<keyword evidence="3" id="KW-1185">Reference proteome</keyword>
<comment type="caution">
    <text evidence="2">The sequence shown here is derived from an EMBL/GenBank/DDBJ whole genome shotgun (WGS) entry which is preliminary data.</text>
</comment>
<protein>
    <submittedName>
        <fullName evidence="2">MFS maltose permease</fullName>
    </submittedName>
</protein>
<keyword evidence="1" id="KW-0472">Membrane</keyword>
<dbReference type="Proteomes" id="UP001281614">
    <property type="component" value="Unassembled WGS sequence"/>
</dbReference>